<feature type="region of interest" description="Disordered" evidence="1">
    <location>
        <begin position="73"/>
        <end position="310"/>
    </location>
</feature>
<dbReference type="Proteomes" id="UP000076727">
    <property type="component" value="Unassembled WGS sequence"/>
</dbReference>
<feature type="compositionally biased region" description="Basic and acidic residues" evidence="1">
    <location>
        <begin position="733"/>
        <end position="742"/>
    </location>
</feature>
<feature type="compositionally biased region" description="Basic and acidic residues" evidence="1">
    <location>
        <begin position="826"/>
        <end position="845"/>
    </location>
</feature>
<feature type="compositionally biased region" description="Low complexity" evidence="1">
    <location>
        <begin position="330"/>
        <end position="364"/>
    </location>
</feature>
<feature type="compositionally biased region" description="Basic and acidic residues" evidence="1">
    <location>
        <begin position="588"/>
        <end position="600"/>
    </location>
</feature>
<feature type="compositionally biased region" description="Polar residues" evidence="1">
    <location>
        <begin position="73"/>
        <end position="89"/>
    </location>
</feature>
<proteinExistence type="predicted"/>
<reference evidence="2 3" key="1">
    <citation type="journal article" date="2016" name="Mol. Biol. Evol.">
        <title>Comparative Genomics of Early-Diverging Mushroom-Forming Fungi Provides Insights into the Origins of Lignocellulose Decay Capabilities.</title>
        <authorList>
            <person name="Nagy L.G."/>
            <person name="Riley R."/>
            <person name="Tritt A."/>
            <person name="Adam C."/>
            <person name="Daum C."/>
            <person name="Floudas D."/>
            <person name="Sun H."/>
            <person name="Yadav J.S."/>
            <person name="Pangilinan J."/>
            <person name="Larsson K.H."/>
            <person name="Matsuura K."/>
            <person name="Barry K."/>
            <person name="Labutti K."/>
            <person name="Kuo R."/>
            <person name="Ohm R.A."/>
            <person name="Bhattacharya S.S."/>
            <person name="Shirouzu T."/>
            <person name="Yoshinaga Y."/>
            <person name="Martin F.M."/>
            <person name="Grigoriev I.V."/>
            <person name="Hibbett D.S."/>
        </authorList>
    </citation>
    <scope>NUCLEOTIDE SEQUENCE [LARGE SCALE GENOMIC DNA]</scope>
    <source>
        <strain evidence="2 3">L-15889</strain>
    </source>
</reference>
<accession>A0A165NFJ7</accession>
<feature type="compositionally biased region" description="Basic residues" evidence="1">
    <location>
        <begin position="211"/>
        <end position="221"/>
    </location>
</feature>
<dbReference type="OrthoDB" id="2690066at2759"/>
<feature type="region of interest" description="Disordered" evidence="1">
    <location>
        <begin position="407"/>
        <end position="460"/>
    </location>
</feature>
<feature type="region of interest" description="Disordered" evidence="1">
    <location>
        <begin position="474"/>
        <end position="876"/>
    </location>
</feature>
<feature type="compositionally biased region" description="Polar residues" evidence="1">
    <location>
        <begin position="501"/>
        <end position="511"/>
    </location>
</feature>
<feature type="compositionally biased region" description="Low complexity" evidence="1">
    <location>
        <begin position="633"/>
        <end position="656"/>
    </location>
</feature>
<sequence>MSSTPLRRVPRERPQPVENRGSMLRASILESALELGVGNGGAVAKWMFSPVEEADEDFDPETAASPSLTYASTATSEDSFLSNSISPRSQPGAGILLSQSKSSLAGPVPPSAYPSREGLSPINEGGQHIQFDLNTSPEPRVVLPTPPTGLGSRFRKLRLNANGDESDGGYISEGGKGKKEKKVKSKKKPKDDGNGAEYESDGGYFSEASRTQRKKDKKDKKAAKEKVAESPATEYETDGAGSKSKKNRARKASIMSSGTGDESDGGNMSEASAKKRGFFRINTRSRKKRDADDSPAQDVPPVPSLPAGMMPLPIADRFLRSPTPNMAELSRTMSDTSRTMSELSRTTTDSSRTPTPLASSATTPDGTSLISYASTDPDAGSIIAREGLTRAFGDAKSIHRPSYDMLATFRNGSPLPPLPNQAQKSSSPTPHSFAHGYNSPAQSPGGNPPKKSAKPVISAPNTTFLSAKHVPAPLVLGSPSSIHSQAALPHTPGSDYVMVTPQASPTPNQAVQLAPSPEADAARPDSEYLLPSPSRRGFSDNSGSPSPQGGQSSLRPQVLAYYNIPPPTPPPQGPLPDVPPESSGSPRELSRTASVDDMRTRSPYARTPLSASRSHPPPTRTLPLTPMSAPMHPARSSSESDVRSASPPRSAPSVPVISEPIPRAQRGRVSPFPTAPVQPARALSPLFSRAESPALMTPMSAGPATSSRAERMARYIGNKPASADDYAPSSGWRDPERLDARWAPRSNSALEQQRPDAFDVHQARKKVSFEDERPSVEEQEDELVYPGRRYRPDMDDERSELHMGDDSDMDGDLEPPVDGEIDVVMDDDRSFYPEDDDRSHYDDSRPGTAYSEGDRSSVWSQSDGRRSFFDEEKSASARERFVKQVEKMYGEYKVPPVPALDPRQLNRGVVG</sequence>
<dbReference type="STRING" id="1314783.A0A165NFJ7"/>
<organism evidence="2 3">
    <name type="scientific">Daedalea quercina L-15889</name>
    <dbReference type="NCBI Taxonomy" id="1314783"/>
    <lineage>
        <taxon>Eukaryota</taxon>
        <taxon>Fungi</taxon>
        <taxon>Dikarya</taxon>
        <taxon>Basidiomycota</taxon>
        <taxon>Agaricomycotina</taxon>
        <taxon>Agaricomycetes</taxon>
        <taxon>Polyporales</taxon>
        <taxon>Fomitopsis</taxon>
    </lineage>
</organism>
<feature type="region of interest" description="Disordered" evidence="1">
    <location>
        <begin position="1"/>
        <end position="22"/>
    </location>
</feature>
<dbReference type="EMBL" id="KV429082">
    <property type="protein sequence ID" value="KZT66908.1"/>
    <property type="molecule type" value="Genomic_DNA"/>
</dbReference>
<evidence type="ECO:0000256" key="1">
    <source>
        <dbReference type="SAM" id="MobiDB-lite"/>
    </source>
</evidence>
<feature type="compositionally biased region" description="Low complexity" evidence="1">
    <location>
        <begin position="542"/>
        <end position="553"/>
    </location>
</feature>
<evidence type="ECO:0000313" key="2">
    <source>
        <dbReference type="EMBL" id="KZT66908.1"/>
    </source>
</evidence>
<feature type="compositionally biased region" description="Acidic residues" evidence="1">
    <location>
        <begin position="806"/>
        <end position="825"/>
    </location>
</feature>
<evidence type="ECO:0000313" key="3">
    <source>
        <dbReference type="Proteomes" id="UP000076727"/>
    </source>
</evidence>
<feature type="compositionally biased region" description="Basic residues" evidence="1">
    <location>
        <begin position="274"/>
        <end position="288"/>
    </location>
</feature>
<keyword evidence="3" id="KW-1185">Reference proteome</keyword>
<feature type="compositionally biased region" description="Polar residues" evidence="1">
    <location>
        <begin position="420"/>
        <end position="430"/>
    </location>
</feature>
<feature type="compositionally biased region" description="Basic and acidic residues" evidence="1">
    <location>
        <begin position="753"/>
        <end position="776"/>
    </location>
</feature>
<dbReference type="AlphaFoldDB" id="A0A165NFJ7"/>
<feature type="compositionally biased region" description="Pro residues" evidence="1">
    <location>
        <begin position="564"/>
        <end position="579"/>
    </location>
</feature>
<gene>
    <name evidence="2" type="ORF">DAEQUDRAFT_767586</name>
</gene>
<feature type="compositionally biased region" description="Basic residues" evidence="1">
    <location>
        <begin position="178"/>
        <end position="188"/>
    </location>
</feature>
<feature type="compositionally biased region" description="Basic and acidic residues" evidence="1">
    <location>
        <begin position="863"/>
        <end position="876"/>
    </location>
</feature>
<feature type="region of interest" description="Disordered" evidence="1">
    <location>
        <begin position="328"/>
        <end position="375"/>
    </location>
</feature>
<feature type="compositionally biased region" description="Polar residues" evidence="1">
    <location>
        <begin position="365"/>
        <end position="374"/>
    </location>
</feature>
<name>A0A165NFJ7_9APHY</name>
<protein>
    <submittedName>
        <fullName evidence="2">Uncharacterized protein</fullName>
    </submittedName>
</protein>